<dbReference type="Proteomes" id="UP000283530">
    <property type="component" value="Unassembled WGS sequence"/>
</dbReference>
<dbReference type="PANTHER" id="PTHR34537:SF2">
    <property type="entry name" value="FERREDOXIN-LIKE PROTEIN"/>
    <property type="match status" value="1"/>
</dbReference>
<keyword evidence="1" id="KW-0472">Membrane</keyword>
<organism evidence="2 3">
    <name type="scientific">Cinnamomum micranthum f. kanehirae</name>
    <dbReference type="NCBI Taxonomy" id="337451"/>
    <lineage>
        <taxon>Eukaryota</taxon>
        <taxon>Viridiplantae</taxon>
        <taxon>Streptophyta</taxon>
        <taxon>Embryophyta</taxon>
        <taxon>Tracheophyta</taxon>
        <taxon>Spermatophyta</taxon>
        <taxon>Magnoliopsida</taxon>
        <taxon>Magnoliidae</taxon>
        <taxon>Laurales</taxon>
        <taxon>Lauraceae</taxon>
        <taxon>Cinnamomum</taxon>
    </lineage>
</organism>
<proteinExistence type="predicted"/>
<dbReference type="PANTHER" id="PTHR34537">
    <property type="entry name" value="OS08G0459300 PROTEIN"/>
    <property type="match status" value="1"/>
</dbReference>
<evidence type="ECO:0000313" key="3">
    <source>
        <dbReference type="Proteomes" id="UP000283530"/>
    </source>
</evidence>
<accession>A0A443P9F2</accession>
<evidence type="ECO:0000313" key="2">
    <source>
        <dbReference type="EMBL" id="RWR87366.1"/>
    </source>
</evidence>
<dbReference type="OrthoDB" id="742600at2759"/>
<keyword evidence="3" id="KW-1185">Reference proteome</keyword>
<gene>
    <name evidence="2" type="ORF">CKAN_01630400</name>
</gene>
<feature type="transmembrane region" description="Helical" evidence="1">
    <location>
        <begin position="204"/>
        <end position="225"/>
    </location>
</feature>
<comment type="caution">
    <text evidence="2">The sequence shown here is derived from an EMBL/GenBank/DDBJ whole genome shotgun (WGS) entry which is preliminary data.</text>
</comment>
<keyword evidence="1" id="KW-1133">Transmembrane helix</keyword>
<dbReference type="EMBL" id="QPKB01000006">
    <property type="protein sequence ID" value="RWR87366.1"/>
    <property type="molecule type" value="Genomic_DNA"/>
</dbReference>
<protein>
    <submittedName>
        <fullName evidence="2">Uncharacterized protein</fullName>
    </submittedName>
</protein>
<keyword evidence="1" id="KW-0812">Transmembrane</keyword>
<name>A0A443P9F2_9MAGN</name>
<sequence length="227" mass="25016">MSRLRRAGWAPNTEEAWTSFRLHISNHMKDQGNPATELVDYINENRTSNKLSKLQDNPGLGCMALQYIEECKGNCSANGTVNCHPPEEDITEVYAPNCGVELPTVDIISGRIVRCHSKYLEPAQAFSEIIFQDKKTLSLVHSKGHTEVGVGLRGTHRGPFFWCILFSSGQTNSTFVLEGGTGIKQKRGCFSGTDTPCSGGQKVMVFHGFSVPFAMVVFLIIGMLFHS</sequence>
<dbReference type="STRING" id="337451.A0A443P9F2"/>
<evidence type="ECO:0000256" key="1">
    <source>
        <dbReference type="SAM" id="Phobius"/>
    </source>
</evidence>
<dbReference type="AlphaFoldDB" id="A0A443P9F2"/>
<reference evidence="2 3" key="1">
    <citation type="journal article" date="2019" name="Nat. Plants">
        <title>Stout camphor tree genome fills gaps in understanding of flowering plant genome evolution.</title>
        <authorList>
            <person name="Chaw S.M."/>
            <person name="Liu Y.C."/>
            <person name="Wu Y.W."/>
            <person name="Wang H.Y."/>
            <person name="Lin C.I."/>
            <person name="Wu C.S."/>
            <person name="Ke H.M."/>
            <person name="Chang L.Y."/>
            <person name="Hsu C.Y."/>
            <person name="Yang H.T."/>
            <person name="Sudianto E."/>
            <person name="Hsu M.H."/>
            <person name="Wu K.P."/>
            <person name="Wang L.N."/>
            <person name="Leebens-Mack J.H."/>
            <person name="Tsai I.J."/>
        </authorList>
    </citation>
    <scope>NUCLEOTIDE SEQUENCE [LARGE SCALE GENOMIC DNA]</scope>
    <source>
        <strain evidence="3">cv. Chaw 1501</strain>
        <tissue evidence="2">Young leaves</tissue>
    </source>
</reference>